<dbReference type="GO" id="GO:0052621">
    <property type="term" value="F:diguanylate cyclase activity"/>
    <property type="evidence" value="ECO:0007669"/>
    <property type="project" value="UniProtKB-EC"/>
</dbReference>
<dbReference type="InterPro" id="IPR029787">
    <property type="entry name" value="Nucleotide_cyclase"/>
</dbReference>
<evidence type="ECO:0000259" key="3">
    <source>
        <dbReference type="PROSITE" id="PS50112"/>
    </source>
</evidence>
<keyword evidence="9" id="KW-1185">Reference proteome</keyword>
<dbReference type="EMBL" id="UGHR01000001">
    <property type="protein sequence ID" value="STQ89427.1"/>
    <property type="molecule type" value="Genomic_DNA"/>
</dbReference>
<dbReference type="EMBL" id="SMBT01000001">
    <property type="protein sequence ID" value="TCU90400.1"/>
    <property type="molecule type" value="Genomic_DNA"/>
</dbReference>
<dbReference type="SUPFAM" id="SSF55073">
    <property type="entry name" value="Nucleotide cyclase"/>
    <property type="match status" value="1"/>
</dbReference>
<dbReference type="Proteomes" id="UP000295794">
    <property type="component" value="Unassembled WGS sequence"/>
</dbReference>
<dbReference type="Pfam" id="PF08448">
    <property type="entry name" value="PAS_4"/>
    <property type="match status" value="2"/>
</dbReference>
<dbReference type="InterPro" id="IPR011006">
    <property type="entry name" value="CheY-like_superfamily"/>
</dbReference>
<evidence type="ECO:0000256" key="1">
    <source>
        <dbReference type="ARBA" id="ARBA00012528"/>
    </source>
</evidence>
<dbReference type="PROSITE" id="PS50113">
    <property type="entry name" value="PAC"/>
    <property type="match status" value="2"/>
</dbReference>
<feature type="domain" description="PAC" evidence="4">
    <location>
        <begin position="417"/>
        <end position="469"/>
    </location>
</feature>
<reference evidence="6 8" key="1">
    <citation type="submission" date="2018-06" db="EMBL/GenBank/DDBJ databases">
        <authorList>
            <consortium name="Pathogen Informatics"/>
            <person name="Doyle S."/>
        </authorList>
    </citation>
    <scope>NUCLEOTIDE SEQUENCE [LARGE SCALE GENOMIC DNA]</scope>
    <source>
        <strain evidence="6 8">NCTC11159</strain>
    </source>
</reference>
<proteinExistence type="predicted"/>
<dbReference type="CDD" id="cd00130">
    <property type="entry name" value="PAS"/>
    <property type="match status" value="2"/>
</dbReference>
<protein>
    <recommendedName>
        <fullName evidence="1">diguanylate cyclase</fullName>
        <ecNumber evidence="1">2.7.7.65</ecNumber>
    </recommendedName>
</protein>
<dbReference type="InterPro" id="IPR013656">
    <property type="entry name" value="PAS_4"/>
</dbReference>
<accession>A0A377Q3P2</accession>
<dbReference type="EC" id="2.7.7.65" evidence="1"/>
<feature type="domain" description="GGDEF" evidence="5">
    <location>
        <begin position="508"/>
        <end position="641"/>
    </location>
</feature>
<dbReference type="NCBIfam" id="TIGR00254">
    <property type="entry name" value="GGDEF"/>
    <property type="match status" value="1"/>
</dbReference>
<feature type="domain" description="PAC" evidence="4">
    <location>
        <begin position="273"/>
        <end position="325"/>
    </location>
</feature>
<dbReference type="InterPro" id="IPR000700">
    <property type="entry name" value="PAS-assoc_C"/>
</dbReference>
<dbReference type="SUPFAM" id="SSF52172">
    <property type="entry name" value="CheY-like"/>
    <property type="match status" value="1"/>
</dbReference>
<dbReference type="InterPro" id="IPR043128">
    <property type="entry name" value="Rev_trsase/Diguanyl_cyclase"/>
</dbReference>
<evidence type="ECO:0000256" key="2">
    <source>
        <dbReference type="ARBA" id="ARBA00034247"/>
    </source>
</evidence>
<dbReference type="GO" id="GO:0005886">
    <property type="term" value="C:plasma membrane"/>
    <property type="evidence" value="ECO:0007669"/>
    <property type="project" value="TreeGrafter"/>
</dbReference>
<dbReference type="SMART" id="SM00091">
    <property type="entry name" value="PAS"/>
    <property type="match status" value="2"/>
</dbReference>
<feature type="domain" description="PAS" evidence="3">
    <location>
        <begin position="326"/>
        <end position="398"/>
    </location>
</feature>
<dbReference type="InterPro" id="IPR000160">
    <property type="entry name" value="GGDEF_dom"/>
</dbReference>
<dbReference type="GO" id="GO:1902201">
    <property type="term" value="P:negative regulation of bacterial-type flagellum-dependent cell motility"/>
    <property type="evidence" value="ECO:0007669"/>
    <property type="project" value="TreeGrafter"/>
</dbReference>
<dbReference type="AlphaFoldDB" id="A0A377Q3P2"/>
<dbReference type="InterPro" id="IPR035965">
    <property type="entry name" value="PAS-like_dom_sf"/>
</dbReference>
<gene>
    <name evidence="6" type="primary">pleD_3</name>
    <name evidence="7" type="ORF">EV682_101433</name>
    <name evidence="6" type="ORF">NCTC11159_00451</name>
</gene>
<dbReference type="Gene3D" id="3.30.70.270">
    <property type="match status" value="1"/>
</dbReference>
<dbReference type="FunFam" id="3.30.70.270:FF:000001">
    <property type="entry name" value="Diguanylate cyclase domain protein"/>
    <property type="match status" value="1"/>
</dbReference>
<organism evidence="6 8">
    <name type="scientific">Iodobacter fluviatilis</name>
    <dbReference type="NCBI Taxonomy" id="537"/>
    <lineage>
        <taxon>Bacteria</taxon>
        <taxon>Pseudomonadati</taxon>
        <taxon>Pseudomonadota</taxon>
        <taxon>Betaproteobacteria</taxon>
        <taxon>Neisseriales</taxon>
        <taxon>Chitinibacteraceae</taxon>
        <taxon>Iodobacter</taxon>
    </lineage>
</organism>
<name>A0A377Q3P2_9NEIS</name>
<dbReference type="Proteomes" id="UP000255108">
    <property type="component" value="Unassembled WGS sequence"/>
</dbReference>
<dbReference type="InterPro" id="IPR000014">
    <property type="entry name" value="PAS"/>
</dbReference>
<sequence>MQLKSTFTDEVFSLVLGFIQVFLSLDLTRIGAFMLLYGESPSQIRILLLLGQDADSAPLIRGMQDSDLPCTIHECRDLMQLDHVLSSKDFSIDVLVIDLAESHLKYARQLIQISQNLPIVMLAPAGREAWIKQAVQLKNEHFLIKDAEGGFLALLPIVLLRVINQSREQHARTSAELNMIEHRLSLSQIVEGSPVASFVIDCNHQVTHWNQACEVFTGKKAFEMIGTSNQWQAFYSEPRPVLADLMLEDALEQKVKAFYPGKVSVSSNNKGVFEAEDFFAHMGENGRWIYFTATPIRDDCGKVVGAMETLQDVTRRHAVEAALQASEAFLAQIVDGSSVATFVIDRDHTVTHWNRACEALTGLAASDVIGTHEQWRAFYPSERPVMADLIMNGAMADDVDQFYHGKFRPSRLIEGVFEAEDFFAHFGTEGKWVFFTAAPLRDLDGKVVGAIETLQDMNERRLAEEALKASEARYRDLSITDGMTGLFNSRHFYESIEKEIERARRYGRPLSLLLMDIDNFKKVNDQYGHLEGDKVLQSLAMVIRGCLREMDSAYRYGGEEFIVVLPETRSDDAINVAERLRQRFEDQIQRPAPSLVLHCTVSIGVSQFVVGDDAKSLVKRADDGTYQAKHQGKNCVVLLDALKD</sequence>
<evidence type="ECO:0000313" key="7">
    <source>
        <dbReference type="EMBL" id="TCU90400.1"/>
    </source>
</evidence>
<comment type="catalytic activity">
    <reaction evidence="2">
        <text>2 GTP = 3',3'-c-di-GMP + 2 diphosphate</text>
        <dbReference type="Rhea" id="RHEA:24898"/>
        <dbReference type="ChEBI" id="CHEBI:33019"/>
        <dbReference type="ChEBI" id="CHEBI:37565"/>
        <dbReference type="ChEBI" id="CHEBI:58805"/>
        <dbReference type="EC" id="2.7.7.65"/>
    </reaction>
</comment>
<evidence type="ECO:0000259" key="4">
    <source>
        <dbReference type="PROSITE" id="PS50113"/>
    </source>
</evidence>
<dbReference type="NCBIfam" id="TIGR00229">
    <property type="entry name" value="sensory_box"/>
    <property type="match status" value="2"/>
</dbReference>
<dbReference type="SUPFAM" id="SSF55785">
    <property type="entry name" value="PYP-like sensor domain (PAS domain)"/>
    <property type="match status" value="2"/>
</dbReference>
<dbReference type="Gene3D" id="3.30.450.20">
    <property type="entry name" value="PAS domain"/>
    <property type="match status" value="2"/>
</dbReference>
<dbReference type="InterPro" id="IPR050469">
    <property type="entry name" value="Diguanylate_Cyclase"/>
</dbReference>
<feature type="domain" description="PAS" evidence="3">
    <location>
        <begin position="182"/>
        <end position="254"/>
    </location>
</feature>
<dbReference type="GO" id="GO:0043709">
    <property type="term" value="P:cell adhesion involved in single-species biofilm formation"/>
    <property type="evidence" value="ECO:0007669"/>
    <property type="project" value="TreeGrafter"/>
</dbReference>
<dbReference type="PROSITE" id="PS50112">
    <property type="entry name" value="PAS"/>
    <property type="match status" value="2"/>
</dbReference>
<evidence type="ECO:0000313" key="9">
    <source>
        <dbReference type="Proteomes" id="UP000295794"/>
    </source>
</evidence>
<reference evidence="7 9" key="2">
    <citation type="submission" date="2019-03" db="EMBL/GenBank/DDBJ databases">
        <title>Genomic Encyclopedia of Type Strains, Phase IV (KMG-IV): sequencing the most valuable type-strain genomes for metagenomic binning, comparative biology and taxonomic classification.</title>
        <authorList>
            <person name="Goeker M."/>
        </authorList>
    </citation>
    <scope>NUCLEOTIDE SEQUENCE [LARGE SCALE GENOMIC DNA]</scope>
    <source>
        <strain evidence="7 9">DSM 3764</strain>
    </source>
</reference>
<dbReference type="SMART" id="SM00267">
    <property type="entry name" value="GGDEF"/>
    <property type="match status" value="1"/>
</dbReference>
<evidence type="ECO:0000259" key="5">
    <source>
        <dbReference type="PROSITE" id="PS50887"/>
    </source>
</evidence>
<dbReference type="Pfam" id="PF00990">
    <property type="entry name" value="GGDEF"/>
    <property type="match status" value="1"/>
</dbReference>
<dbReference type="CDD" id="cd01949">
    <property type="entry name" value="GGDEF"/>
    <property type="match status" value="1"/>
</dbReference>
<dbReference type="PANTHER" id="PTHR45138">
    <property type="entry name" value="REGULATORY COMPONENTS OF SENSORY TRANSDUCTION SYSTEM"/>
    <property type="match status" value="1"/>
</dbReference>
<evidence type="ECO:0000313" key="6">
    <source>
        <dbReference type="EMBL" id="STQ89427.1"/>
    </source>
</evidence>
<dbReference type="PANTHER" id="PTHR45138:SF9">
    <property type="entry name" value="DIGUANYLATE CYCLASE DGCM-RELATED"/>
    <property type="match status" value="1"/>
</dbReference>
<dbReference type="PROSITE" id="PS50887">
    <property type="entry name" value="GGDEF"/>
    <property type="match status" value="1"/>
</dbReference>
<evidence type="ECO:0000313" key="8">
    <source>
        <dbReference type="Proteomes" id="UP000255108"/>
    </source>
</evidence>